<dbReference type="AlphaFoldDB" id="A0A915AUJ7"/>
<reference evidence="2" key="1">
    <citation type="submission" date="2022-11" db="UniProtKB">
        <authorList>
            <consortium name="WormBaseParasite"/>
        </authorList>
    </citation>
    <scope>IDENTIFICATION</scope>
</reference>
<organism evidence="1 2">
    <name type="scientific">Parascaris univalens</name>
    <name type="common">Nematode worm</name>
    <dbReference type="NCBI Taxonomy" id="6257"/>
    <lineage>
        <taxon>Eukaryota</taxon>
        <taxon>Metazoa</taxon>
        <taxon>Ecdysozoa</taxon>
        <taxon>Nematoda</taxon>
        <taxon>Chromadorea</taxon>
        <taxon>Rhabditida</taxon>
        <taxon>Spirurina</taxon>
        <taxon>Ascaridomorpha</taxon>
        <taxon>Ascaridoidea</taxon>
        <taxon>Ascarididae</taxon>
        <taxon>Parascaris</taxon>
    </lineage>
</organism>
<proteinExistence type="predicted"/>
<dbReference type="Proteomes" id="UP000887569">
    <property type="component" value="Unplaced"/>
</dbReference>
<accession>A0A915AUJ7</accession>
<evidence type="ECO:0000313" key="1">
    <source>
        <dbReference type="Proteomes" id="UP000887569"/>
    </source>
</evidence>
<name>A0A915AUJ7_PARUN</name>
<dbReference type="WBParaSite" id="PgR016_g033_t01">
    <property type="protein sequence ID" value="PgR016_g033_t01"/>
    <property type="gene ID" value="PgR016_g033"/>
</dbReference>
<keyword evidence="1" id="KW-1185">Reference proteome</keyword>
<sequence length="242" mass="28528">MTRNTSGCETCSGMRKPLLDSRTSLLFPTIMQKLFEEFVEVDDTILAYLQCYGFRYLTKFFAYPIRIYIQLLKFCASLLSYITSHASNWFTRRLQKVVSFVLYEIDSRQKFLPFVLAELLESSQFEYSTKNQLMDYYKKAVNRSQSSDASSCLHEREPVIAENRKEDRLETFIEETDETSSMEGIGEDHDSISRVVDYMKHHDAVLAYYYTDDKKQMCMCEIFDMDHEDKRHECHSLLDLPN</sequence>
<evidence type="ECO:0000313" key="2">
    <source>
        <dbReference type="WBParaSite" id="PgR016_g033_t01"/>
    </source>
</evidence>
<protein>
    <submittedName>
        <fullName evidence="2">Uncharacterized protein</fullName>
    </submittedName>
</protein>